<protein>
    <recommendedName>
        <fullName evidence="2">histidine kinase</fullName>
        <ecNumber evidence="2">2.7.13.3</ecNumber>
    </recommendedName>
</protein>
<evidence type="ECO:0000256" key="4">
    <source>
        <dbReference type="ARBA" id="ARBA00022777"/>
    </source>
</evidence>
<feature type="transmembrane region" description="Helical" evidence="6">
    <location>
        <begin position="27"/>
        <end position="49"/>
    </location>
</feature>
<dbReference type="Gene3D" id="3.30.565.10">
    <property type="entry name" value="Histidine kinase-like ATPase, C-terminal domain"/>
    <property type="match status" value="1"/>
</dbReference>
<feature type="transmembrane region" description="Helical" evidence="6">
    <location>
        <begin position="161"/>
        <end position="180"/>
    </location>
</feature>
<dbReference type="GO" id="GO:0004673">
    <property type="term" value="F:protein histidine kinase activity"/>
    <property type="evidence" value="ECO:0007669"/>
    <property type="project" value="UniProtKB-EC"/>
</dbReference>
<dbReference type="PANTHER" id="PTHR24421:SF10">
    <property type="entry name" value="NITRATE_NITRITE SENSOR PROTEIN NARQ"/>
    <property type="match status" value="1"/>
</dbReference>
<keyword evidence="6" id="KW-0812">Transmembrane</keyword>
<organism evidence="7 8">
    <name type="scientific">Candidatus Pseudobacter hemicellulosilyticus</name>
    <dbReference type="NCBI Taxonomy" id="3121375"/>
    <lineage>
        <taxon>Bacteria</taxon>
        <taxon>Pseudomonadati</taxon>
        <taxon>Bacteroidota</taxon>
        <taxon>Chitinophagia</taxon>
        <taxon>Chitinophagales</taxon>
        <taxon>Chitinophagaceae</taxon>
        <taxon>Pseudobacter</taxon>
    </lineage>
</organism>
<dbReference type="EC" id="2.7.13.3" evidence="2"/>
<dbReference type="Proteomes" id="UP001220610">
    <property type="component" value="Chromosome"/>
</dbReference>
<dbReference type="InterPro" id="IPR050482">
    <property type="entry name" value="Sensor_HK_TwoCompSys"/>
</dbReference>
<dbReference type="EMBL" id="CP119311">
    <property type="protein sequence ID" value="WEK37833.1"/>
    <property type="molecule type" value="Genomic_DNA"/>
</dbReference>
<evidence type="ECO:0000256" key="2">
    <source>
        <dbReference type="ARBA" id="ARBA00012438"/>
    </source>
</evidence>
<dbReference type="GO" id="GO:0000160">
    <property type="term" value="P:phosphorelay signal transduction system"/>
    <property type="evidence" value="ECO:0007669"/>
    <property type="project" value="UniProtKB-KW"/>
</dbReference>
<dbReference type="AlphaFoldDB" id="A0AAJ6BI09"/>
<keyword evidence="5" id="KW-0902">Two-component regulatory system</keyword>
<feature type="transmembrane region" description="Helical" evidence="6">
    <location>
        <begin position="103"/>
        <end position="120"/>
    </location>
</feature>
<keyword evidence="4" id="KW-0418">Kinase</keyword>
<name>A0AAJ6BI09_9BACT</name>
<evidence type="ECO:0000256" key="6">
    <source>
        <dbReference type="SAM" id="Phobius"/>
    </source>
</evidence>
<keyword evidence="3" id="KW-0808">Transferase</keyword>
<evidence type="ECO:0000256" key="1">
    <source>
        <dbReference type="ARBA" id="ARBA00000085"/>
    </source>
</evidence>
<evidence type="ECO:0000313" key="7">
    <source>
        <dbReference type="EMBL" id="WEK37833.1"/>
    </source>
</evidence>
<dbReference type="SUPFAM" id="SSF55874">
    <property type="entry name" value="ATPase domain of HSP90 chaperone/DNA topoisomerase II/histidine kinase"/>
    <property type="match status" value="1"/>
</dbReference>
<proteinExistence type="predicted"/>
<dbReference type="InterPro" id="IPR036890">
    <property type="entry name" value="HATPase_C_sf"/>
</dbReference>
<sequence length="417" mass="47885">MLFDKLVDYFLPAAIRRNKTHPRFEEFRVIVSSAVLALPILAVFPLFLLSLGKAYLGYYLNLALVLCLLFSIRSYGHYRLPMSLLAVVTYFIIYDFIKDTGLIYSTHMGVMHVYLLAAIWTDKKWGWIAIITNVLIFIIIYRQTIGMSVAGDAATMLGSPLYALILHCFITVFLGGLLAYEQMSQEKNRQKIRSLQDQKISLLDEAVKQRTEQLSNMRQVMAADFHDETGNMLSAITRQAALLKLKLQDNHSALPIADSIIRNSNDLYARSKDFLWNLNHNSDDPMELFNYLTAHGQQFCNQFDIAFSSVAKNVVSEQKKLAPFAALNLIFIFKEAMTNITKHADANEVSIEMQYFDNKVIYIIQDNGRWKQADARQSHYGLMNIERRCEKNAFGFRLFREEGTRLEITAPIYPFFS</sequence>
<keyword evidence="6" id="KW-0472">Membrane</keyword>
<reference evidence="7" key="1">
    <citation type="submission" date="2023-03" db="EMBL/GenBank/DDBJ databases">
        <title>Andean soil-derived lignocellulolytic bacterial consortium as a source of novel taxa and putative plastic-active enzymes.</title>
        <authorList>
            <person name="Diaz-Garcia L."/>
            <person name="Chuvochina M."/>
            <person name="Feuerriegel G."/>
            <person name="Bunk B."/>
            <person name="Sproer C."/>
            <person name="Streit W.R."/>
            <person name="Rodriguez L.M."/>
            <person name="Overmann J."/>
            <person name="Jimenez D.J."/>
        </authorList>
    </citation>
    <scope>NUCLEOTIDE SEQUENCE</scope>
    <source>
        <strain evidence="7">MAG 7</strain>
    </source>
</reference>
<evidence type="ECO:0000256" key="3">
    <source>
        <dbReference type="ARBA" id="ARBA00022679"/>
    </source>
</evidence>
<keyword evidence="6" id="KW-1133">Transmembrane helix</keyword>
<feature type="transmembrane region" description="Helical" evidence="6">
    <location>
        <begin position="55"/>
        <end position="72"/>
    </location>
</feature>
<feature type="transmembrane region" description="Helical" evidence="6">
    <location>
        <begin position="125"/>
        <end position="141"/>
    </location>
</feature>
<feature type="transmembrane region" description="Helical" evidence="6">
    <location>
        <begin position="79"/>
        <end position="97"/>
    </location>
</feature>
<dbReference type="PANTHER" id="PTHR24421">
    <property type="entry name" value="NITRATE/NITRITE SENSOR PROTEIN NARX-RELATED"/>
    <property type="match status" value="1"/>
</dbReference>
<evidence type="ECO:0000256" key="5">
    <source>
        <dbReference type="ARBA" id="ARBA00023012"/>
    </source>
</evidence>
<accession>A0AAJ6BI09</accession>
<comment type="catalytic activity">
    <reaction evidence="1">
        <text>ATP + protein L-histidine = ADP + protein N-phospho-L-histidine.</text>
        <dbReference type="EC" id="2.7.13.3"/>
    </reaction>
</comment>
<evidence type="ECO:0000313" key="8">
    <source>
        <dbReference type="Proteomes" id="UP001220610"/>
    </source>
</evidence>
<gene>
    <name evidence="7" type="ORF">P0Y53_09995</name>
</gene>